<evidence type="ECO:0000256" key="1">
    <source>
        <dbReference type="ARBA" id="ARBA00008307"/>
    </source>
</evidence>
<feature type="domain" description="Mab-21-like nucleotidyltransferase" evidence="2">
    <location>
        <begin position="162"/>
        <end position="241"/>
    </location>
</feature>
<dbReference type="InterPro" id="IPR024810">
    <property type="entry name" value="MAB21L/cGLR"/>
</dbReference>
<reference evidence="4" key="1">
    <citation type="submission" date="2019-08" db="EMBL/GenBank/DDBJ databases">
        <title>The improved chromosome-level genome for the pearl oyster Pinctada fucata martensii using PacBio sequencing and Hi-C.</title>
        <authorList>
            <person name="Zheng Z."/>
        </authorList>
    </citation>
    <scope>NUCLEOTIDE SEQUENCE</scope>
    <source>
        <strain evidence="4">ZZ-2019</strain>
        <tissue evidence="4">Adductor muscle</tissue>
    </source>
</reference>
<evidence type="ECO:0000259" key="2">
    <source>
        <dbReference type="Pfam" id="PF03281"/>
    </source>
</evidence>
<evidence type="ECO:0000313" key="4">
    <source>
        <dbReference type="EMBL" id="KAK3104935.1"/>
    </source>
</evidence>
<dbReference type="Pfam" id="PF20266">
    <property type="entry name" value="Mab-21_C"/>
    <property type="match status" value="1"/>
</dbReference>
<name>A0AA89C966_PINIB</name>
<accession>A0AA89C966</accession>
<dbReference type="PANTHER" id="PTHR10656:SF69">
    <property type="entry name" value="MAB-21-LIKE HHH_H2TH-LIKE DOMAIN-CONTAINING PROTEIN"/>
    <property type="match status" value="1"/>
</dbReference>
<dbReference type="AlphaFoldDB" id="A0AA89C966"/>
<gene>
    <name evidence="4" type="ORF">FSP39_013467</name>
</gene>
<dbReference type="InterPro" id="IPR046903">
    <property type="entry name" value="Mab-21-like_nuc_Trfase"/>
</dbReference>
<proteinExistence type="inferred from homology"/>
<evidence type="ECO:0000313" key="5">
    <source>
        <dbReference type="Proteomes" id="UP001186944"/>
    </source>
</evidence>
<evidence type="ECO:0008006" key="6">
    <source>
        <dbReference type="Google" id="ProtNLM"/>
    </source>
</evidence>
<keyword evidence="5" id="KW-1185">Reference proteome</keyword>
<dbReference type="Gene3D" id="1.10.1410.40">
    <property type="match status" value="1"/>
</dbReference>
<organism evidence="4 5">
    <name type="scientific">Pinctada imbricata</name>
    <name type="common">Atlantic pearl-oyster</name>
    <name type="synonym">Pinctada martensii</name>
    <dbReference type="NCBI Taxonomy" id="66713"/>
    <lineage>
        <taxon>Eukaryota</taxon>
        <taxon>Metazoa</taxon>
        <taxon>Spiralia</taxon>
        <taxon>Lophotrochozoa</taxon>
        <taxon>Mollusca</taxon>
        <taxon>Bivalvia</taxon>
        <taxon>Autobranchia</taxon>
        <taxon>Pteriomorphia</taxon>
        <taxon>Pterioida</taxon>
        <taxon>Pterioidea</taxon>
        <taxon>Pteriidae</taxon>
        <taxon>Pinctada</taxon>
    </lineage>
</organism>
<comment type="similarity">
    <text evidence="1">Belongs to the mab-21 family.</text>
</comment>
<evidence type="ECO:0000259" key="3">
    <source>
        <dbReference type="Pfam" id="PF20266"/>
    </source>
</evidence>
<feature type="domain" description="Mab-21-like HhH/H2TH-like" evidence="3">
    <location>
        <begin position="270"/>
        <end position="330"/>
    </location>
</feature>
<protein>
    <recommendedName>
        <fullName evidence="6">Mab-21-like HhH/H2TH-like domain-containing protein</fullName>
    </recommendedName>
</protein>
<dbReference type="Pfam" id="PF03281">
    <property type="entry name" value="Mab-21"/>
    <property type="match status" value="1"/>
</dbReference>
<dbReference type="Proteomes" id="UP001186944">
    <property type="component" value="Unassembled WGS sequence"/>
</dbReference>
<comment type="caution">
    <text evidence="4">The sequence shown here is derived from an EMBL/GenBank/DDBJ whole genome shotgun (WGS) entry which is preliminary data.</text>
</comment>
<sequence>MAESPVCNDISLISKGLYRIVNDVIGPECFVKLRRRRLQIDDVFANCDEAIEEYIITSGSRAEGFDFRSSDFDHTLVDRNVSVRTRSVPNTYKRTIVHMDTENVSPGYSFIRCFRYDNNNLNLKSALVLRGSYIYVSSKMIRESFLSTSISSVHGPCQTSTVQGYEHDFTYALKCPFWPEPAASFISRAQRQKWPSDELLTDVCQDGCLLVPINSKKQYYNDMIDLEWRISFSLAEKKLIYSVSQSQFLCYGLSKLFLNECLKKFFPFDDALCSYYIKTAVFWEISENPYSWSPYNFLFKFWNVFRRLINWVSKGYCPNFFIPENNMFYGKICGELQKTVLSKLRELYLDGYWSLLACTSMSATLSQLIVQPQIAELLSCDEAEYVPISEIELDKLKACFVFDRSCHIMDKDAVIRILRNTLNFHPESEEEIVVQRLRINHILQYYAERLFLSSKSCSNKNRTSHMYLKSAKGLLCRTKTKFCTNYFILIKQMYMTGNYQGTIDMIHYINHRIHSQLFTYTWSLDYFFMIVVDKSCETLIKSYILSSFDMYGDTSIDELDIECSAAIETQGILFIPPLVYLNLLLLLSYTRLCEYWRCCEVLDELHTIIHHDNGYHIPNFYKGISWEILGICQQICGDRLGAFQSYTYALDHKSNYFKEATISRMNTLSY</sequence>
<dbReference type="InterPro" id="IPR046906">
    <property type="entry name" value="Mab-21_HhH/H2TH-like"/>
</dbReference>
<dbReference type="SMART" id="SM01265">
    <property type="entry name" value="Mab-21"/>
    <property type="match status" value="1"/>
</dbReference>
<dbReference type="EMBL" id="VSWD01000004">
    <property type="protein sequence ID" value="KAK3104935.1"/>
    <property type="molecule type" value="Genomic_DNA"/>
</dbReference>
<dbReference type="PANTHER" id="PTHR10656">
    <property type="entry name" value="CELL FATE DETERMINING PROTEIN MAB21-RELATED"/>
    <property type="match status" value="1"/>
</dbReference>